<protein>
    <submittedName>
        <fullName evidence="2">ABC-2 type transport system permease protein</fullName>
    </submittedName>
</protein>
<dbReference type="STRING" id="872970.SAMN04488134_102284"/>
<dbReference type="RefSeq" id="WP_091495587.1">
    <property type="nucleotide sequence ID" value="NZ_FODJ01000002.1"/>
</dbReference>
<reference evidence="2 3" key="1">
    <citation type="submission" date="2016-10" db="EMBL/GenBank/DDBJ databases">
        <authorList>
            <person name="de Groot N.N."/>
        </authorList>
    </citation>
    <scope>NUCLEOTIDE SEQUENCE [LARGE SCALE GENOMIC DNA]</scope>
    <source>
        <strain evidence="2 3">CGMCC 1.10434</strain>
    </source>
</reference>
<feature type="transmembrane region" description="Helical" evidence="1">
    <location>
        <begin position="17"/>
        <end position="35"/>
    </location>
</feature>
<feature type="transmembrane region" description="Helical" evidence="1">
    <location>
        <begin position="349"/>
        <end position="368"/>
    </location>
</feature>
<keyword evidence="1" id="KW-1133">Transmembrane helix</keyword>
<dbReference type="Proteomes" id="UP000199300">
    <property type="component" value="Unassembled WGS sequence"/>
</dbReference>
<gene>
    <name evidence="2" type="ORF">SAMN04488134_102284</name>
</gene>
<feature type="transmembrane region" description="Helical" evidence="1">
    <location>
        <begin position="318"/>
        <end position="337"/>
    </location>
</feature>
<dbReference type="EMBL" id="FODJ01000002">
    <property type="protein sequence ID" value="SEN92047.1"/>
    <property type="molecule type" value="Genomic_DNA"/>
</dbReference>
<feature type="transmembrane region" description="Helical" evidence="1">
    <location>
        <begin position="260"/>
        <end position="284"/>
    </location>
</feature>
<dbReference type="AlphaFoldDB" id="A0A1H8KGV3"/>
<keyword evidence="3" id="KW-1185">Reference proteome</keyword>
<organism evidence="2 3">
    <name type="scientific">Amphibacillus marinus</name>
    <dbReference type="NCBI Taxonomy" id="872970"/>
    <lineage>
        <taxon>Bacteria</taxon>
        <taxon>Bacillati</taxon>
        <taxon>Bacillota</taxon>
        <taxon>Bacilli</taxon>
        <taxon>Bacillales</taxon>
        <taxon>Bacillaceae</taxon>
        <taxon>Amphibacillus</taxon>
    </lineage>
</organism>
<keyword evidence="1" id="KW-0812">Transmembrane</keyword>
<keyword evidence="1" id="KW-0472">Membrane</keyword>
<evidence type="ECO:0000313" key="3">
    <source>
        <dbReference type="Proteomes" id="UP000199300"/>
    </source>
</evidence>
<evidence type="ECO:0000313" key="2">
    <source>
        <dbReference type="EMBL" id="SEN92047.1"/>
    </source>
</evidence>
<evidence type="ECO:0000256" key="1">
    <source>
        <dbReference type="SAM" id="Phobius"/>
    </source>
</evidence>
<dbReference type="OrthoDB" id="2716697at2"/>
<name>A0A1H8KGV3_9BACI</name>
<sequence>MLNLFLFEFKKLTKNKVVWLLVFLCMLVSLGLYAFHSLKAQAIRQQVLNQYEQQINYQLESAENWFLEEEQANEEDDQALIEEAKMMGALALERHQEWIKLKADYRKGAFEQIYNSQLNDLEWIVESPEYGVYEIEGQEISSFTLQTTYAEKQYLIDHGIQPFEQNTIYQQFLQTEYDELTGRSQEVWDLLTQRYSSKGVYYLYNIVKMLYLPSVFLVGCFIFGNTFTSEWRKKTLAIRFHRVLPINEVNLFFAKILSGYCAALFFTIVMVGIPIIVAMIVSSFGQLDYPVLVYELPNQTLEFASINDAFHFIPLNTYLRQTILLALASSLFIYALYNVCSLFGKEPIITTIMTVIICYLGMNFAHSLNPFSYLDTNRILTQLIHLETHSAAFNYRRGIWLSIVFALLLLYFCYVVIKQKLGRRRK</sequence>
<proteinExistence type="predicted"/>
<feature type="transmembrane region" description="Helical" evidence="1">
    <location>
        <begin position="201"/>
        <end position="224"/>
    </location>
</feature>
<feature type="transmembrane region" description="Helical" evidence="1">
    <location>
        <begin position="399"/>
        <end position="417"/>
    </location>
</feature>
<accession>A0A1H8KGV3</accession>